<protein>
    <recommendedName>
        <fullName evidence="2">Nucleolar 27S pre-rRNA processing Urb2/Npa2 C-terminal domain-containing protein</fullName>
    </recommendedName>
</protein>
<dbReference type="STRING" id="5601.A0A0D2DIP2"/>
<dbReference type="InterPro" id="IPR018849">
    <property type="entry name" value="Urb2/Npa2_C"/>
</dbReference>
<dbReference type="Pfam" id="PF10441">
    <property type="entry name" value="Urb2"/>
    <property type="match status" value="1"/>
</dbReference>
<evidence type="ECO:0000259" key="2">
    <source>
        <dbReference type="Pfam" id="PF10441"/>
    </source>
</evidence>
<proteinExistence type="predicted"/>
<feature type="region of interest" description="Disordered" evidence="1">
    <location>
        <begin position="142"/>
        <end position="169"/>
    </location>
</feature>
<evidence type="ECO:0000313" key="4">
    <source>
        <dbReference type="Proteomes" id="UP000054266"/>
    </source>
</evidence>
<dbReference type="EMBL" id="KN846963">
    <property type="protein sequence ID" value="KIW62242.1"/>
    <property type="molecule type" value="Genomic_DNA"/>
</dbReference>
<dbReference type="InterPro" id="IPR052609">
    <property type="entry name" value="Ribosome_Biogenesis_Reg"/>
</dbReference>
<name>A0A0D2DIP2_9EURO</name>
<gene>
    <name evidence="3" type="ORF">PV04_10437</name>
</gene>
<sequence length="1507" mass="168083">MAKISFEASMADLERMQAPEVVLDEAAKILGIDLEKSIQRSVVEPLYKTPLTSQGFKEQWVLRWLLKRLKLGVPDAKSKSAAEKAQTSFISNAKFWSLLLNVTCSIPNDVCSEILLERHFYEALTELIQGLLRHQERDSTTFDASAMDAKHEGPPTKKRRLSRSSSHPQNGEVELDAIIWIASQAACRCVDLFNSLSSDVTTPRRITSTWTGSLQTQAALLGTLLESIIYILRHSSRVGDCSLVVRMLGTLLAFWDQSVSASSLKDDERQQAFASHCLTPCLSLLDHLIGAHSDQTSFTESRNALERLIAVNVVFPLRTTFNEQFTKKWRATADILLYEQMDTLLQAYNHQTQPSEGGSDVSRVVAGSSVPQFSWIVLDVAARSIPLTDLRRRQQEQQYLDSLLIWLVHATWPHIPRVTSTGVLLQQFAEDQGAWVTPLEILLDVARSRKLHISPPIISYILQAVLAIEPRSAPWSLLIKVIQLGSDILVPVSNSSGSKSFLSQVVSRVESSNVTTSEYDLVRDQLVLPLMRDCARSRAFGVFVEVWQQCLAESMRIRYTSKHGHDIPTVLVWEDDDISEEFKTLSVLHAPPSMAGQMLKDLIESVKGLREKIGSTTDEFAKLAIFSALLESIQSSGEQLGLAVDQLASLLRGAMEALRRKSDFQGQRWRLRKLIRLLVESTDSEVLPQEVDSLLESSSNFVSLNDVCKFDPDHSRTQAGKFLECLECFSLVVELAAKSPHFKPKMEAEMHHLQEAIAAHMSTQGSLWNGRSVECCDVEALVMGCIGKLLQRAIVFSIYPDVFGKFISHCVKEVTTPSPSMLAEPTSPNLLDLSMAALQDEQVACAQLLPKALFEGITAALGSDETDLEVCRSVLESLGLETMGRATVDKLADGMRDRLFRRAGRKSMNSIAKDMSYLIYLDTLFPGAFINTKHLEQWCALSEREFEFKDGSQSPLTAMKKANLSNSYLLAVDMLRQVLQAMWARAVAAHNTPSLLNLVSWMVKKFEESERRLSPVETLPFSCVQILLLCACRSTGSVKAMVQEQRLQEMEKFYLQQVMHHLELMSQEEFGKNTVFLLKLALDGIGSRPATETKERFQQVTAVLLDKLRGYNQSRAKSSDARFSGQVALSIRRKCLRLGEQSEAGRLQEEVGEWLQVLPSCDNDSGVWTHATITSLAANADLFVRQRGAREWSSLLQVLRRKGRDTPYQPACAVVVASVVTHVKQQHIAQYPHLAQELAEVASLASNAEGLHEHGLTLALENCKQVLELHPGVVNQSTLDRLLSSLRIIASSPTESAGAKDTAKLKSAPSSAHVYEQLCAVVGAILGRHRRRLSDRYHMLLPVLQALLRCLFWPGKNAAEGQRGAAVKPLITFGKTLPSWMRDASGPLPLSSADQISRLFSSVCNPTVSAARSSHKRRNELNDEVKKARKLAGQHMQYLVTEYCRCFLDGQVAPSMKDQLMAGMYRVLDAIDRDVMRAMNAGMDPSTRAVFRTLYDDYQRFGRWDKS</sequence>
<accession>A0A0D2DIP2</accession>
<evidence type="ECO:0000256" key="1">
    <source>
        <dbReference type="SAM" id="MobiDB-lite"/>
    </source>
</evidence>
<dbReference type="Proteomes" id="UP000054266">
    <property type="component" value="Unassembled WGS sequence"/>
</dbReference>
<feature type="domain" description="Nucleolar 27S pre-rRNA processing Urb2/Npa2 C-terminal" evidence="2">
    <location>
        <begin position="1259"/>
        <end position="1506"/>
    </location>
</feature>
<evidence type="ECO:0000313" key="3">
    <source>
        <dbReference type="EMBL" id="KIW62242.1"/>
    </source>
</evidence>
<dbReference type="GO" id="GO:0042254">
    <property type="term" value="P:ribosome biogenesis"/>
    <property type="evidence" value="ECO:0007669"/>
    <property type="project" value="TreeGrafter"/>
</dbReference>
<organism evidence="3 4">
    <name type="scientific">Phialophora macrospora</name>
    <dbReference type="NCBI Taxonomy" id="1851006"/>
    <lineage>
        <taxon>Eukaryota</taxon>
        <taxon>Fungi</taxon>
        <taxon>Dikarya</taxon>
        <taxon>Ascomycota</taxon>
        <taxon>Pezizomycotina</taxon>
        <taxon>Eurotiomycetes</taxon>
        <taxon>Chaetothyriomycetidae</taxon>
        <taxon>Chaetothyriales</taxon>
        <taxon>Herpotrichiellaceae</taxon>
        <taxon>Phialophora</taxon>
    </lineage>
</organism>
<keyword evidence="4" id="KW-1185">Reference proteome</keyword>
<dbReference type="GO" id="GO:0005730">
    <property type="term" value="C:nucleolus"/>
    <property type="evidence" value="ECO:0007669"/>
    <property type="project" value="TreeGrafter"/>
</dbReference>
<reference evidence="3 4" key="1">
    <citation type="submission" date="2015-01" db="EMBL/GenBank/DDBJ databases">
        <title>The Genome Sequence of Capronia semiimmersa CBS27337.</title>
        <authorList>
            <consortium name="The Broad Institute Genomics Platform"/>
            <person name="Cuomo C."/>
            <person name="de Hoog S."/>
            <person name="Gorbushina A."/>
            <person name="Stielow B."/>
            <person name="Teixiera M."/>
            <person name="Abouelleil A."/>
            <person name="Chapman S.B."/>
            <person name="Priest M."/>
            <person name="Young S.K."/>
            <person name="Wortman J."/>
            <person name="Nusbaum C."/>
            <person name="Birren B."/>
        </authorList>
    </citation>
    <scope>NUCLEOTIDE SEQUENCE [LARGE SCALE GENOMIC DNA]</scope>
    <source>
        <strain evidence="3 4">CBS 27337</strain>
    </source>
</reference>
<dbReference type="PANTHER" id="PTHR15682:SF2">
    <property type="entry name" value="UNHEALTHY RIBOSOME BIOGENESIS PROTEIN 2 HOMOLOG"/>
    <property type="match status" value="1"/>
</dbReference>
<dbReference type="HOGENOM" id="CLU_005258_0_0_1"/>
<dbReference type="PANTHER" id="PTHR15682">
    <property type="entry name" value="UNHEALTHY RIBOSOME BIOGENESIS PROTEIN 2 HOMOLOG"/>
    <property type="match status" value="1"/>
</dbReference>